<dbReference type="RefSeq" id="WP_201683950.1">
    <property type="nucleotide sequence ID" value="NZ_JAEQNA010000003.1"/>
</dbReference>
<accession>A0A936ZIK3</accession>
<name>A0A936ZIK3_9BURK</name>
<sequence length="66" mass="7174">MTSRESAQATPFRAQPFRCTAVRGSCIHTSCGTLVYRSAGLPLPTAGQVFYARHNRRSGCWAQVSA</sequence>
<protein>
    <submittedName>
        <fullName evidence="1">Uncharacterized protein</fullName>
    </submittedName>
</protein>
<keyword evidence="2" id="KW-1185">Reference proteome</keyword>
<evidence type="ECO:0000313" key="2">
    <source>
        <dbReference type="Proteomes" id="UP000613011"/>
    </source>
</evidence>
<comment type="caution">
    <text evidence="1">The sequence shown here is derived from an EMBL/GenBank/DDBJ whole genome shotgun (WGS) entry which is preliminary data.</text>
</comment>
<proteinExistence type="predicted"/>
<reference evidence="1" key="1">
    <citation type="submission" date="2021-01" db="EMBL/GenBank/DDBJ databases">
        <title>Ramlibacter sp. strain AW1 16S ribosomal RNA gene Genome sequencing and assembly.</title>
        <authorList>
            <person name="Kang M."/>
        </authorList>
    </citation>
    <scope>NUCLEOTIDE SEQUENCE</scope>
    <source>
        <strain evidence="1">AW1</strain>
    </source>
</reference>
<dbReference type="AlphaFoldDB" id="A0A936ZIK3"/>
<evidence type="ECO:0000313" key="1">
    <source>
        <dbReference type="EMBL" id="MBL0420883.1"/>
    </source>
</evidence>
<gene>
    <name evidence="1" type="ORF">JI739_11050</name>
</gene>
<organism evidence="1 2">
    <name type="scientific">Ramlibacter aurantiacus</name>
    <dbReference type="NCBI Taxonomy" id="2801330"/>
    <lineage>
        <taxon>Bacteria</taxon>
        <taxon>Pseudomonadati</taxon>
        <taxon>Pseudomonadota</taxon>
        <taxon>Betaproteobacteria</taxon>
        <taxon>Burkholderiales</taxon>
        <taxon>Comamonadaceae</taxon>
        <taxon>Ramlibacter</taxon>
    </lineage>
</organism>
<dbReference type="EMBL" id="JAEQNA010000003">
    <property type="protein sequence ID" value="MBL0420883.1"/>
    <property type="molecule type" value="Genomic_DNA"/>
</dbReference>
<dbReference type="Proteomes" id="UP000613011">
    <property type="component" value="Unassembled WGS sequence"/>
</dbReference>